<dbReference type="Pfam" id="PF02645">
    <property type="entry name" value="DegV"/>
    <property type="match status" value="1"/>
</dbReference>
<dbReference type="Gene3D" id="3.40.50.10170">
    <property type="match status" value="1"/>
</dbReference>
<dbReference type="InterPro" id="IPR003797">
    <property type="entry name" value="DegV"/>
</dbReference>
<dbReference type="InterPro" id="IPR043168">
    <property type="entry name" value="DegV_C"/>
</dbReference>
<evidence type="ECO:0000256" key="1">
    <source>
        <dbReference type="ARBA" id="ARBA00023121"/>
    </source>
</evidence>
<dbReference type="NCBIfam" id="TIGR00762">
    <property type="entry name" value="DegV"/>
    <property type="match status" value="1"/>
</dbReference>
<gene>
    <name evidence="2" type="ORF">H9729_02360</name>
</gene>
<dbReference type="InterPro" id="IPR050270">
    <property type="entry name" value="DegV_domain_contain"/>
</dbReference>
<evidence type="ECO:0000313" key="3">
    <source>
        <dbReference type="Proteomes" id="UP000886750"/>
    </source>
</evidence>
<dbReference type="SUPFAM" id="SSF82549">
    <property type="entry name" value="DAK1/DegV-like"/>
    <property type="match status" value="1"/>
</dbReference>
<reference evidence="2" key="2">
    <citation type="submission" date="2021-04" db="EMBL/GenBank/DDBJ databases">
        <authorList>
            <person name="Gilroy R."/>
        </authorList>
    </citation>
    <scope>NUCLEOTIDE SEQUENCE</scope>
    <source>
        <strain evidence="2">1345</strain>
    </source>
</reference>
<organism evidence="2 3">
    <name type="scientific">Candidatus Borkfalkia excrementigallinarum</name>
    <dbReference type="NCBI Taxonomy" id="2838506"/>
    <lineage>
        <taxon>Bacteria</taxon>
        <taxon>Bacillati</taxon>
        <taxon>Bacillota</taxon>
        <taxon>Clostridia</taxon>
        <taxon>Christensenellales</taxon>
        <taxon>Christensenellaceae</taxon>
        <taxon>Candidatus Borkfalkia</taxon>
    </lineage>
</organism>
<dbReference type="PANTHER" id="PTHR33434">
    <property type="entry name" value="DEGV DOMAIN-CONTAINING PROTEIN DR_1986-RELATED"/>
    <property type="match status" value="1"/>
</dbReference>
<dbReference type="EMBL" id="DXCQ01000025">
    <property type="protein sequence ID" value="HIY96509.1"/>
    <property type="molecule type" value="Genomic_DNA"/>
</dbReference>
<dbReference type="PROSITE" id="PS51482">
    <property type="entry name" value="DEGV"/>
    <property type="match status" value="1"/>
</dbReference>
<dbReference type="PANTHER" id="PTHR33434:SF2">
    <property type="entry name" value="FATTY ACID-BINDING PROTEIN TM_1468"/>
    <property type="match status" value="1"/>
</dbReference>
<name>A0A9D2CQW7_9FIRM</name>
<dbReference type="Proteomes" id="UP000886750">
    <property type="component" value="Unassembled WGS sequence"/>
</dbReference>
<proteinExistence type="predicted"/>
<dbReference type="GO" id="GO:0008289">
    <property type="term" value="F:lipid binding"/>
    <property type="evidence" value="ECO:0007669"/>
    <property type="project" value="UniProtKB-KW"/>
</dbReference>
<dbReference type="AlphaFoldDB" id="A0A9D2CQW7"/>
<dbReference type="Gene3D" id="3.30.1180.10">
    <property type="match status" value="1"/>
</dbReference>
<comment type="caution">
    <text evidence="2">The sequence shown here is derived from an EMBL/GenBank/DDBJ whole genome shotgun (WGS) entry which is preliminary data.</text>
</comment>
<keyword evidence="1" id="KW-0446">Lipid-binding</keyword>
<evidence type="ECO:0000313" key="2">
    <source>
        <dbReference type="EMBL" id="HIY96509.1"/>
    </source>
</evidence>
<reference evidence="2" key="1">
    <citation type="journal article" date="2021" name="PeerJ">
        <title>Extensive microbial diversity within the chicken gut microbiome revealed by metagenomics and culture.</title>
        <authorList>
            <person name="Gilroy R."/>
            <person name="Ravi A."/>
            <person name="Getino M."/>
            <person name="Pursley I."/>
            <person name="Horton D.L."/>
            <person name="Alikhan N.F."/>
            <person name="Baker D."/>
            <person name="Gharbi K."/>
            <person name="Hall N."/>
            <person name="Watson M."/>
            <person name="Adriaenssens E.M."/>
            <person name="Foster-Nyarko E."/>
            <person name="Jarju S."/>
            <person name="Secka A."/>
            <person name="Antonio M."/>
            <person name="Oren A."/>
            <person name="Chaudhuri R.R."/>
            <person name="La Ragione R."/>
            <person name="Hildebrand F."/>
            <person name="Pallen M.J."/>
        </authorList>
    </citation>
    <scope>NUCLEOTIDE SEQUENCE</scope>
    <source>
        <strain evidence="2">1345</strain>
    </source>
</reference>
<accession>A0A9D2CQW7</accession>
<protein>
    <submittedName>
        <fullName evidence="2">DegV family protein</fullName>
    </submittedName>
</protein>
<sequence>MYQLFCDSNCELWHTEAKELGLNVIRMPYVLDGEEYYYDLGEKTDFKHFYDRMRAGAVPTTSAINEQNYIDYFEPVLKEGKDIYYITFSHKLSATFESMDRAIAALKEKYPDREIRTFDTKSISLGAGFQVRLAAKKYNAGATMDELDAYLTEIREHTVVYFVVDDLVYLKRGGRISSLTAAFGSLLGIKPMISVMPDGSLQSVGKVRGAKRVFSEFVRIMREHNCNVKDYNIEVLQADCPETGDMFVETLKQEFGGDIKVDYQVVGPVIAAHCGPGTLGLIFYGDK</sequence>